<accession>A0A0F9MUT8</accession>
<comment type="caution">
    <text evidence="2">The sequence shown here is derived from an EMBL/GenBank/DDBJ whole genome shotgun (WGS) entry which is preliminary data.</text>
</comment>
<evidence type="ECO:0000313" key="2">
    <source>
        <dbReference type="EMBL" id="KKN11070.1"/>
    </source>
</evidence>
<evidence type="ECO:0000256" key="1">
    <source>
        <dbReference type="SAM" id="MobiDB-lite"/>
    </source>
</evidence>
<proteinExistence type="predicted"/>
<feature type="region of interest" description="Disordered" evidence="1">
    <location>
        <begin position="757"/>
        <end position="778"/>
    </location>
</feature>
<protein>
    <submittedName>
        <fullName evidence="2">Uncharacterized protein</fullName>
    </submittedName>
</protein>
<sequence>SEQAKMRGDKLFFKGIPSLDNLEGLADDIAAVAKKKVRDLKQMDLMKANEPMLNEMRRETKIATEQLTSLKNIEAALTGGAVRDTGNVSIGDFGAVGTGSGGTDSSQVASTRRSATTSGTRSADAATAGTGAAPGLTSSELIKAYQDASKTKQESLYASPQEAGMGAGGSVLAALSLSKNAAKVFDTVLGKVVTSIEETTDGITAVTKLNGKEITRQAFSISEDADGVKRARAHHVGEGLPEDIRGQGIGKDRAAQVGRALQKKGVREVLSSAEISDRIPGTYKSMAKAVGGEARFTPKTRTVPKSQGGGYVNIGPDAAAMRVDIPAETKSGLMERMKGIRAGQEGAFTGSKWMKGGKALGAAGVGLEAYQMGKTMVGAESAQTPEELDMYGNQLASQTLGMGGVAAMSAAGGMAFGAPGAIGMGLLGGAGMIADQVTGAGSLDYAGKYWNEQSGGMFSKAAQWGGNKAMSFGNYFGDRADRQNTLGVDMGTGGPTPGPSTGISELNAPISDASAYAALGMPDQLAGAVAPKKIIPSDIYSKEQMRREGGSGGGKNKNWYGSASNRTGRTLIPEDVLAGDRNDQSLPAVDLNQYIQRMQDTRAANQVGASNNQLQSSIIAQNDHTQPTTPASASPDEREAAQRVESETRRSVSEGGGDALVGAIEALNSKLESLTDIKIDTSEITTAIGVSTTEIVGALGSELSVSVSNSTFDVNVLSLPAGTPTDAASAGGPDVTVLAANLENLLGVQDIQKTQLESHETRISTGEITDTQPNSDRATLQTDTQGLDANTISTQITSEIVTAQTTIQGEVNDAIVVVDGKVVANTALINIARATADEALTVADSLDGQIQTASDTSIDAKNTADATKKVADATKIVADNAALVATAAQSEASSATAAIDKITQTVNANRQSIEAEVRTVKGTVDTNTSVGTENAKAIRKLAGDVVKADNIAQTANARANQR</sequence>
<feature type="compositionally biased region" description="Basic and acidic residues" evidence="1">
    <location>
        <begin position="635"/>
        <end position="652"/>
    </location>
</feature>
<feature type="region of interest" description="Disordered" evidence="1">
    <location>
        <begin position="542"/>
        <end position="567"/>
    </location>
</feature>
<feature type="non-terminal residue" evidence="2">
    <location>
        <position position="1"/>
    </location>
</feature>
<feature type="region of interest" description="Disordered" evidence="1">
    <location>
        <begin position="99"/>
        <end position="132"/>
    </location>
</feature>
<organism evidence="2">
    <name type="scientific">marine sediment metagenome</name>
    <dbReference type="NCBI Taxonomy" id="412755"/>
    <lineage>
        <taxon>unclassified sequences</taxon>
        <taxon>metagenomes</taxon>
        <taxon>ecological metagenomes</taxon>
    </lineage>
</organism>
<feature type="compositionally biased region" description="Low complexity" evidence="1">
    <location>
        <begin position="105"/>
        <end position="132"/>
    </location>
</feature>
<name>A0A0F9MUT8_9ZZZZ</name>
<dbReference type="AlphaFoldDB" id="A0A0F9MUT8"/>
<reference evidence="2" key="1">
    <citation type="journal article" date="2015" name="Nature">
        <title>Complex archaea that bridge the gap between prokaryotes and eukaryotes.</title>
        <authorList>
            <person name="Spang A."/>
            <person name="Saw J.H."/>
            <person name="Jorgensen S.L."/>
            <person name="Zaremba-Niedzwiedzka K."/>
            <person name="Martijn J."/>
            <person name="Lind A.E."/>
            <person name="van Eijk R."/>
            <person name="Schleper C."/>
            <person name="Guy L."/>
            <person name="Ettema T.J."/>
        </authorList>
    </citation>
    <scope>NUCLEOTIDE SEQUENCE</scope>
</reference>
<gene>
    <name evidence="2" type="ORF">LCGC14_1030150</name>
</gene>
<dbReference type="EMBL" id="LAZR01004177">
    <property type="protein sequence ID" value="KKN11070.1"/>
    <property type="molecule type" value="Genomic_DNA"/>
</dbReference>
<feature type="compositionally biased region" description="Polar residues" evidence="1">
    <location>
        <begin position="620"/>
        <end position="632"/>
    </location>
</feature>
<feature type="region of interest" description="Disordered" evidence="1">
    <location>
        <begin position="620"/>
        <end position="656"/>
    </location>
</feature>
<feature type="compositionally biased region" description="Polar residues" evidence="1">
    <location>
        <begin position="763"/>
        <end position="778"/>
    </location>
</feature>